<dbReference type="InterPro" id="IPR010071">
    <property type="entry name" value="AA_adenyl_dom"/>
</dbReference>
<dbReference type="InterPro" id="IPR006162">
    <property type="entry name" value="Ppantetheine_attach_site"/>
</dbReference>
<gene>
    <name evidence="9" type="ORF">EKG83_32085</name>
</gene>
<dbReference type="NCBIfam" id="NF003417">
    <property type="entry name" value="PRK04813.1"/>
    <property type="match status" value="4"/>
</dbReference>
<dbReference type="InterPro" id="IPR001242">
    <property type="entry name" value="Condensation_dom"/>
</dbReference>
<dbReference type="GO" id="GO:0003824">
    <property type="term" value="F:catalytic activity"/>
    <property type="evidence" value="ECO:0007669"/>
    <property type="project" value="InterPro"/>
</dbReference>
<accession>A0A5Q0H593</accession>
<dbReference type="FunFam" id="1.10.1200.10:FF:000005">
    <property type="entry name" value="Nonribosomal peptide synthetase 1"/>
    <property type="match status" value="4"/>
</dbReference>
<dbReference type="CDD" id="cd19543">
    <property type="entry name" value="DCL_NRPS"/>
    <property type="match status" value="2"/>
</dbReference>
<dbReference type="CDD" id="cd19531">
    <property type="entry name" value="LCL_NRPS-like"/>
    <property type="match status" value="1"/>
</dbReference>
<evidence type="ECO:0000256" key="5">
    <source>
        <dbReference type="ARBA" id="ARBA00022737"/>
    </source>
</evidence>
<dbReference type="Proteomes" id="UP000325787">
    <property type="component" value="Chromosome"/>
</dbReference>
<feature type="region of interest" description="Disordered" evidence="7">
    <location>
        <begin position="3223"/>
        <end position="3247"/>
    </location>
</feature>
<dbReference type="Gene3D" id="3.30.559.30">
    <property type="entry name" value="Nonribosomal peptide synthetase, condensation domain"/>
    <property type="match status" value="5"/>
</dbReference>
<dbReference type="FunFam" id="3.30.300.30:FF:000010">
    <property type="entry name" value="Enterobactin synthetase component F"/>
    <property type="match status" value="4"/>
</dbReference>
<name>A0A5Q0H593_SACSY</name>
<dbReference type="Pfam" id="PF00668">
    <property type="entry name" value="Condensation"/>
    <property type="match status" value="5"/>
</dbReference>
<feature type="domain" description="Carrier" evidence="8">
    <location>
        <begin position="531"/>
        <end position="608"/>
    </location>
</feature>
<dbReference type="InterPro" id="IPR009081">
    <property type="entry name" value="PP-bd_ACP"/>
</dbReference>
<dbReference type="PANTHER" id="PTHR45527:SF14">
    <property type="entry name" value="PLIPASTATIN SYNTHASE SUBUNIT B"/>
    <property type="match status" value="1"/>
</dbReference>
<feature type="domain" description="Carrier" evidence="8">
    <location>
        <begin position="1588"/>
        <end position="1662"/>
    </location>
</feature>
<dbReference type="PROSITE" id="PS00012">
    <property type="entry name" value="PHOSPHOPANTETHEINE"/>
    <property type="match status" value="4"/>
</dbReference>
<dbReference type="KEGG" id="ssyi:EKG83_32085"/>
<dbReference type="Pfam" id="PF00550">
    <property type="entry name" value="PP-binding"/>
    <property type="match status" value="4"/>
</dbReference>
<evidence type="ECO:0000256" key="6">
    <source>
        <dbReference type="ARBA" id="ARBA00023194"/>
    </source>
</evidence>
<dbReference type="InterPro" id="IPR045851">
    <property type="entry name" value="AMP-bd_C_sf"/>
</dbReference>
<dbReference type="InterPro" id="IPR042099">
    <property type="entry name" value="ANL_N_sf"/>
</dbReference>
<dbReference type="InterPro" id="IPR010060">
    <property type="entry name" value="NRPS_synth"/>
</dbReference>
<dbReference type="Gene3D" id="1.10.1200.10">
    <property type="entry name" value="ACP-like"/>
    <property type="match status" value="4"/>
</dbReference>
<dbReference type="SUPFAM" id="SSF47336">
    <property type="entry name" value="ACP-like"/>
    <property type="match status" value="4"/>
</dbReference>
<dbReference type="FunFam" id="3.40.50.12780:FF:000012">
    <property type="entry name" value="Non-ribosomal peptide synthetase"/>
    <property type="match status" value="3"/>
</dbReference>
<sequence length="4672" mass="503636">MTLHHTAPVARAPRAEEPPPAVATVPALFAEQVRRTPDEVAVVAGGTELTYAGLDARAERLARRLVALGVGVERPVGVLVERSAELVVALLAVLKAGGVYVPVDGRAPVERMRLVLTGVGAPLLLTDRTWRHTAEQVHPGAVVPVDDDLDADDTPESGTGLPDVVPHPDNLAYVMHTSGSTGVPKGVAARHRDVVALARESRFRTGAHDRLLLHSPQAFDASTYEIWVPLLNGGRVVVAPPGDVDGQVLREAVTRHGVTALFLTSGLFRVVAQDAPDAFRGLREVWTGGDVVPATAVRRVLEACPGTVVVDVYGPTETTTYATSFPMPDVTAVPDVLPIGRPLDDTRVYVLDEDLQQVPTGTTGELFIAGAGLARGYLGRPGLTAERFVADPYGPPGERMYRTGDLVRRTDAGDLDFVGRVDEQVKVRGFRIETAEVESALARHPDAAQVAVAARQDHTGAKRLVAYVVPAGAAPAEDELRALVLDSLPDYMLPSAFVTVDRLPLNANGKVDRAALPEPDWRAVPRTGRVAPRTPAERTVADTWAEVLGLTRDAVGADDDFLHLGGDSIQAIRVVSRLRAALGVPLSSRDLFDARTVAGLAGLVADRRPGGAEDRIPPAPGDGAVPLSPAQQRLWFLHRLDPAATDYNTGVGLRLSGPLDLDALRAALDGLAERHEAMRTTFPEVDGQGVQVVSPHGAVPLRVVDLAGLAPADRDAALDRLCAEELTTPFDLATGPLVRAVLARLADDEHVLVLDQHHIVTDGWSVRVQVDDLLALYRAAVTGRPAELRPLPVRYADFAVWQRNRLAEADLTAGLDHWRRALAGLEPLDLPTDRPRPARRTTSGAVHRAALPADLVDRLAEVGRAHDATLFTTLTAAVQVLLARHTGRRDVAVGTASSGRGRPELDDLVGFFVNTLVLRSDVDPDLPFGRFLAGVRGTVLDAFAHDEVPFDRLVDEVRADRDPSRTPLVQALVVLQQAMVRPTEVDGLRVAEHHLPRPRARFELLVEFWPRDGGLDLTLEYNTDLFDAATAERLAGHLRVLLEAVAADPDRPLGELPLLDDTERDLVLRGWHGTARDLPPSTVVELFAERVREHPGRVALVGDCPGSPHTEVGYAELDACANRLAHRLLRLGVGVEEPVALLVGRSVDLVVAELAVAKAGGAYVPLDTRSPAERLAVLLAGTGARVVLTDPTWQAVAAEVHDGPLVVLGGDDLSAEPDTAPDVPVHPDNLVYVMHTSGSTGVPKGVAVRHRDVVALARDSRFGTDAHRRVLLHSAPAFDATTYEVWVPLLGGGSVVVAPPGDVDADVLREVVARHGVTALWLTAGLFRAVAQDDPGCLAGLREVWTGGDVVPAAAVRRVLAACPDLVVVDGYGPTETTTFATSHRMSAAAAVPDVVPIGRPLDDMRVYVLDEAMAPTPVGVPGELFIAGAGVARGYLGRPGLTAQRFAPDPFGPPGERMYRTGDVVRWRPDGTVEFVGRTDDQVKIRGFRIEPGEVDAALTGHPAVAQAVTTARPDDTGRKRLVAYVTPASLDVGELRDHLAGRLPDYLVPSAFVTLDALPLSANGKVDRRALPEPDWGAVAGAGYVAPAEGPEAVLAGIWAELLGVERVGARDNFFELGGDSILSIQVVSRARRAGLALTPGDLFRHPTVAALATAATTAGDVTADQGRVVGDVPLTPVQRWLFATNPDHPDHFNQALTAELADTADPDALRRALHGLLEHHDALRMRFERTASGWRQHNAPVERADVLSVRRVADEAEVRAVQAQVHAGIDLTGGPLVRAVLFERDGQRPLLFLAVHHLVVDGVSWRVLLEDLNTAYEQAARGEPVRLGAKTTSFKEWAHRLAEHTANGGFDDEREHWAATAQADPTLPVDRDGSNTAGSTRAVAVRLDRDTTRALLQDVPGAYRTQVNDVLLAALGRVLADWTGRDRVPVDLEGHGREDVLDGVDLSRTVGWFTSIFPVALEAPAGDWGTVLKSVKEQLRAVPRKGLGHGNLHEPGAGGPRISFNYLGRLDWSAVEGGLVHAVRGSLELSGAPGAPRPHLLDVVGAVERGCLELTWYFSDGVHDEATVRGLAEGMAEALRGIVEHCARPGAGGRTPSDFPLARLDQAAVDRLVGDGRDVEDVYPLTPMQAGMVFHGLVDRASTGAYFNQVRFRLSGVTDPRALGEAWQRVVDRNAVLRTEVVWEGLPEPLQLVRRHVDLPVTLLDWTGLAGAELDEELERFLARDRAAGLDLRTAPLMRVAVAALSPDEVLVVWTFHHVLLDGWSAAQLLTEVCEHHAALTRGAAGPATPRRPFREYLHWLDRQDQEAARRHWHRVLGGFDEPTPLPYDRRPVDAHRAESGAKVRFTLGAEQTERLREAGRRHGLTVNTVVQGAWGLLLARYSGNPDVVFGTTVAGRPADLAGVESMVGVFINTVPTRITVDRDRDQLSWLRELQAEQAEARRFEHVPLSRLRGWSDVPGGGALFDSILVFENYPFDDDAMAAHGLRLHDVHAHEPTNYALTAVVSPGRELLVELDHDPALFDTATVERLARHLRALLEGVLVDPSRPPAELPMLDEAERRQVLVDFNPDGRDYPVATLPRLFAEQAVRTPGAVAVCCGEERLTYAELDARANRLAHLLRDRGAGPERYVALRLPRSVDLVVAVLGVLKSGAAYLPLDPSYPPERIAAMVDDARPVVTLDALPDLTGRPDTAPEVDLDPAHPAYVIYTSGSTGKPKGVVIPHANVARLFSATAHWFGFGPDDVWTLFHSYAFDFSVWELWGPLLHGGRLVVVPFEVSRSPKDFACLLRDERVTVLNQTPSAFYQLIAEQPTDLALRYVVFGGEALDVRKLAAWEGPGELINMYGITETTVHVTWTPADGTVGEPIPDLRVYVLDDDLRPVPPGVTGEMYVAGAGLARGYLNRPGLTASRFVADPFGEPGSRMYRTGDLARWKDGRLDYLGRADQQVKIRGFRIELGEIEATLDRHDDVAEAVVTVREHAGRKVLVAYVVPAAGRTAPGAAELRAFLGRVLPEHMVPAAFVALDRLPLTGNGKLDRRALPAPEWEPTGDAHVAPRTEAERVLAEIWAQVLGVERVGVEDDFFQLGGDSIISIQVVSRARQAGYALVPRDLFTYPTVAALAAAVPAGGPVEDAPRGPVTGEVPLTPVQRWFLDTEPPRPERFDQSVLLDLTEDPDVDALRRALAALLEHHDALRMRFERAESGWRQHNAAVEPVDVLSVHALPAPDPFDPHPSARNAADHDPSGYDLPGRDLLGGDTAERAVAEEVHQGFDLARGPLVRAALLDRGPGRRRLLLAAHHLVVDGVSWRVLLEDLNTAYRQARRGEEVDLGPKTTSFRDWALRLAEHTANGGFDDEAAHWASVTADPGVPVDRHGANTTGSVRGVTAELDAELTRALLQDVPGAYRTQVNDVLLAALGRVLADWTGRDRVLVDLEGHGRDGDFLDGVDLSRTVGWFTSIFPVELTAPADWGEAVKGTKERLRAVPRRGIGHGALRYLQGTGATPQPAVAFNYLGQFAASAGDGAFRQVGGLGADAAPDTPRPHLLDVVGAVEDRRLRFTWYFSDEVHDEATVRGLADRMLAALRELVDHCTRPGVGGRTPSDFPLAGLDQAGVDRLVGDGRDVEDVYPLTPMQAGMVFHSLSQGREGLYSEQIAFVLDGVTDPATLARAWREVVDRTPILRSRVVWEGVDRPLQVVCRDVDVPIRELDWSALSDEDRRRALRDLLDYDAAEGLDLATAPLMRLVLVRLSGTEVQVLWSFHHVLLDGWSTFQVLTDVFTGYAAHAAGRRPRPVARRPFGDYLRWLAEQDPSRAEAHWRQVLAGFRAPTPLPYDRPAEPGHASRSSAWVDLALPAGRTAALREFAQGNGLTTNTVVQGAWALLLSRYSGQHDVCFGSTVSGRPADLPGADAIPGMFINTVPVRAEVAEDEPVAAWLRRLQAAQAESRRFEHVSLAELQGWSDVPGGVDLFDSILVFENYPVDEAAAAEHGLALRDLHAVETTNYPLSVGVRPGEELVVRLSYDPARFDAATVERVAGHLTRALAGLAADPDRAVGEVDVLDEAERRLVLAGPTGHPAPDATVVDLFTAQADRTPDAVAVTGRESLTYAELDARANRLAHRLTALGVRPEDRVGLLLRRSADVVVAVLAVLKAGGAYLPLDVRAPAERMRLVLDQAGADVLLTDPTWEATAREVHAGHVVVLDGPVHGGPADRPAVPLHPDNLAYVEYTSGSTGVPKGVAVRHRDVVALALDGRFDGPAHRTVLVHSPLAFDASTYELWVPLLRGGRVVVAPPEDLDAALLREQVTAHGVTALWLTAGLFRVLAQDSPDCLAGLAEVWTGGDVVPAAAVRRVMEACPGLVVVDGYGPTETTTFASAHRMADPAAVPGTVPIGAPLDGMRAYVLDDRLRPVPVGVPGELYLAGAGLARGYLDRPGLTASRFVACPFGVPGERMYRTGDVVRWLPDGVLEFAGRADDQVKLRGFRIELGEVEALLGRHPDVAQPVVVAREDTPGVKRLVAYVVPADPRHAPEPGELAGFTERHLPDYMVPSAFVVLDALPLSANGKVDRAALPAPAGAAPAAEYVAPRTETEEVLAGIWQEALGAARVGAEDDFFALGGDSMRSMLVTSRARAAFGVPLTPHDVLTARTVANLARLVEERILQELERVAFGDGATQDL</sequence>
<keyword evidence="6" id="KW-0045">Antibiotic biosynthesis</keyword>
<dbReference type="CDD" id="cd17643">
    <property type="entry name" value="A_NRPS_Cytc1-like"/>
    <property type="match status" value="1"/>
</dbReference>
<dbReference type="NCBIfam" id="NF004282">
    <property type="entry name" value="PRK05691.1"/>
    <property type="match status" value="6"/>
</dbReference>
<dbReference type="Pfam" id="PF00501">
    <property type="entry name" value="AMP-binding"/>
    <property type="match status" value="4"/>
</dbReference>
<dbReference type="PROSITE" id="PS50075">
    <property type="entry name" value="CARRIER"/>
    <property type="match status" value="4"/>
</dbReference>
<dbReference type="InterPro" id="IPR023213">
    <property type="entry name" value="CAT-like_dom_sf"/>
</dbReference>
<dbReference type="NCBIfam" id="TIGR01733">
    <property type="entry name" value="AA-adenyl-dom"/>
    <property type="match status" value="4"/>
</dbReference>
<evidence type="ECO:0000256" key="2">
    <source>
        <dbReference type="ARBA" id="ARBA00006432"/>
    </source>
</evidence>
<dbReference type="Pfam" id="PF13193">
    <property type="entry name" value="AMP-binding_C"/>
    <property type="match status" value="4"/>
</dbReference>
<dbReference type="SUPFAM" id="SSF52777">
    <property type="entry name" value="CoA-dependent acyltransferases"/>
    <property type="match status" value="10"/>
</dbReference>
<dbReference type="GO" id="GO:0005737">
    <property type="term" value="C:cytoplasm"/>
    <property type="evidence" value="ECO:0007669"/>
    <property type="project" value="TreeGrafter"/>
</dbReference>
<dbReference type="CDD" id="cd19534">
    <property type="entry name" value="E_NRPS"/>
    <property type="match status" value="2"/>
</dbReference>
<dbReference type="GO" id="GO:0044550">
    <property type="term" value="P:secondary metabolite biosynthetic process"/>
    <property type="evidence" value="ECO:0007669"/>
    <property type="project" value="UniProtKB-ARBA"/>
</dbReference>
<dbReference type="GO" id="GO:0017000">
    <property type="term" value="P:antibiotic biosynthetic process"/>
    <property type="evidence" value="ECO:0007669"/>
    <property type="project" value="UniProtKB-KW"/>
</dbReference>
<dbReference type="FunFam" id="3.40.50.980:FF:000001">
    <property type="entry name" value="Non-ribosomal peptide synthetase"/>
    <property type="match status" value="3"/>
</dbReference>
<comment type="similarity">
    <text evidence="2">Belongs to the ATP-dependent AMP-binding enzyme family.</text>
</comment>
<dbReference type="InterPro" id="IPR036736">
    <property type="entry name" value="ACP-like_sf"/>
</dbReference>
<evidence type="ECO:0000313" key="10">
    <source>
        <dbReference type="Proteomes" id="UP000325787"/>
    </source>
</evidence>
<feature type="domain" description="Carrier" evidence="8">
    <location>
        <begin position="4580"/>
        <end position="4655"/>
    </location>
</feature>
<evidence type="ECO:0000259" key="8">
    <source>
        <dbReference type="PROSITE" id="PS50075"/>
    </source>
</evidence>
<reference evidence="10" key="1">
    <citation type="journal article" date="2021" name="Curr. Microbiol.">
        <title>Complete genome of nocamycin-producing strain Saccharothrix syringae NRRL B-16468 reveals the biosynthetic potential for secondary metabolites.</title>
        <authorList>
            <person name="Mo X."/>
            <person name="Yang S."/>
        </authorList>
    </citation>
    <scope>NUCLEOTIDE SEQUENCE [LARGE SCALE GENOMIC DNA]</scope>
    <source>
        <strain evidence="10">ATCC 51364 / DSM 43886 / JCM 6844 / KCTC 9398 / NBRC 14523 / NRRL B-16468 / INA 2240</strain>
    </source>
</reference>
<dbReference type="GO" id="GO:0031177">
    <property type="term" value="F:phosphopantetheine binding"/>
    <property type="evidence" value="ECO:0007669"/>
    <property type="project" value="InterPro"/>
</dbReference>
<keyword evidence="5" id="KW-0677">Repeat</keyword>
<keyword evidence="3" id="KW-0596">Phosphopantetheine</keyword>
<dbReference type="GO" id="GO:0008610">
    <property type="term" value="P:lipid biosynthetic process"/>
    <property type="evidence" value="ECO:0007669"/>
    <property type="project" value="UniProtKB-ARBA"/>
</dbReference>
<organism evidence="9 10">
    <name type="scientific">Saccharothrix syringae</name>
    <name type="common">Nocardiopsis syringae</name>
    <dbReference type="NCBI Taxonomy" id="103733"/>
    <lineage>
        <taxon>Bacteria</taxon>
        <taxon>Bacillati</taxon>
        <taxon>Actinomycetota</taxon>
        <taxon>Actinomycetes</taxon>
        <taxon>Pseudonocardiales</taxon>
        <taxon>Pseudonocardiaceae</taxon>
        <taxon>Saccharothrix</taxon>
    </lineage>
</organism>
<dbReference type="SMART" id="SM01294">
    <property type="entry name" value="PKS_PP_betabranch"/>
    <property type="match status" value="1"/>
</dbReference>
<evidence type="ECO:0000256" key="3">
    <source>
        <dbReference type="ARBA" id="ARBA00022450"/>
    </source>
</evidence>
<dbReference type="CDD" id="cd12117">
    <property type="entry name" value="A_NRPS_Srf_like"/>
    <property type="match status" value="3"/>
</dbReference>
<dbReference type="Gene3D" id="3.30.559.10">
    <property type="entry name" value="Chloramphenicol acetyltransferase-like domain"/>
    <property type="match status" value="5"/>
</dbReference>
<feature type="domain" description="Carrier" evidence="8">
    <location>
        <begin position="3055"/>
        <end position="3129"/>
    </location>
</feature>
<keyword evidence="10" id="KW-1185">Reference proteome</keyword>
<dbReference type="NCBIfam" id="TIGR01720">
    <property type="entry name" value="NRPS-para261"/>
    <property type="match status" value="2"/>
</dbReference>
<dbReference type="PANTHER" id="PTHR45527">
    <property type="entry name" value="NONRIBOSOMAL PEPTIDE SYNTHETASE"/>
    <property type="match status" value="1"/>
</dbReference>
<dbReference type="Gene3D" id="3.30.300.30">
    <property type="match status" value="4"/>
</dbReference>
<keyword evidence="4" id="KW-0597">Phosphoprotein</keyword>
<dbReference type="Gene3D" id="3.40.50.980">
    <property type="match status" value="6"/>
</dbReference>
<dbReference type="EMBL" id="CP034550">
    <property type="protein sequence ID" value="QFZ21408.1"/>
    <property type="molecule type" value="Genomic_DNA"/>
</dbReference>
<dbReference type="InterPro" id="IPR000873">
    <property type="entry name" value="AMP-dep_synth/lig_dom"/>
</dbReference>
<dbReference type="FunFam" id="3.40.50.980:FF:000002">
    <property type="entry name" value="Enterobactin synthetase component F"/>
    <property type="match status" value="1"/>
</dbReference>
<dbReference type="SUPFAM" id="SSF56801">
    <property type="entry name" value="Acetyl-CoA synthetase-like"/>
    <property type="match status" value="4"/>
</dbReference>
<dbReference type="Gene3D" id="3.40.50.12780">
    <property type="entry name" value="N-terminal domain of ligase-like"/>
    <property type="match status" value="1"/>
</dbReference>
<evidence type="ECO:0000313" key="9">
    <source>
        <dbReference type="EMBL" id="QFZ21408.1"/>
    </source>
</evidence>
<dbReference type="InterPro" id="IPR020845">
    <property type="entry name" value="AMP-binding_CS"/>
</dbReference>
<evidence type="ECO:0000256" key="7">
    <source>
        <dbReference type="SAM" id="MobiDB-lite"/>
    </source>
</evidence>
<dbReference type="Gene3D" id="2.30.38.10">
    <property type="entry name" value="Luciferase, Domain 3"/>
    <property type="match status" value="3"/>
</dbReference>
<evidence type="ECO:0000256" key="1">
    <source>
        <dbReference type="ARBA" id="ARBA00001957"/>
    </source>
</evidence>
<dbReference type="SMART" id="SM00823">
    <property type="entry name" value="PKS_PP"/>
    <property type="match status" value="4"/>
</dbReference>
<protein>
    <submittedName>
        <fullName evidence="9">Amino acid adenylation domain-containing protein</fullName>
    </submittedName>
</protein>
<comment type="cofactor">
    <cofactor evidence="1">
        <name>pantetheine 4'-phosphate</name>
        <dbReference type="ChEBI" id="CHEBI:47942"/>
    </cofactor>
</comment>
<dbReference type="FunFam" id="2.30.38.10:FF:000001">
    <property type="entry name" value="Non-ribosomal peptide synthetase PvdI"/>
    <property type="match status" value="4"/>
</dbReference>
<dbReference type="InterPro" id="IPR020806">
    <property type="entry name" value="PKS_PP-bd"/>
</dbReference>
<dbReference type="GO" id="GO:0043041">
    <property type="term" value="P:amino acid activation for nonribosomal peptide biosynthetic process"/>
    <property type="evidence" value="ECO:0007669"/>
    <property type="project" value="TreeGrafter"/>
</dbReference>
<evidence type="ECO:0000256" key="4">
    <source>
        <dbReference type="ARBA" id="ARBA00022553"/>
    </source>
</evidence>
<dbReference type="InterPro" id="IPR025110">
    <property type="entry name" value="AMP-bd_C"/>
</dbReference>
<dbReference type="PROSITE" id="PS00455">
    <property type="entry name" value="AMP_BINDING"/>
    <property type="match status" value="3"/>
</dbReference>
<dbReference type="FunFam" id="3.30.559.10:FF:000012">
    <property type="entry name" value="Non-ribosomal peptide synthetase"/>
    <property type="match status" value="1"/>
</dbReference>
<proteinExistence type="inferred from homology"/>